<dbReference type="Proteomes" id="UP000318478">
    <property type="component" value="Unassembled WGS sequence"/>
</dbReference>
<evidence type="ECO:0000313" key="3">
    <source>
        <dbReference type="Proteomes" id="UP000318478"/>
    </source>
</evidence>
<proteinExistence type="predicted"/>
<dbReference type="RefSeq" id="WP_146589156.1">
    <property type="nucleotide sequence ID" value="NZ_SJPO01000008.1"/>
</dbReference>
<feature type="transmembrane region" description="Helical" evidence="1">
    <location>
        <begin position="12"/>
        <end position="30"/>
    </location>
</feature>
<keyword evidence="1" id="KW-1133">Transmembrane helix</keyword>
<protein>
    <submittedName>
        <fullName evidence="2">Uncharacterized protein</fullName>
    </submittedName>
</protein>
<accession>A0A5C5YIE5</accession>
<keyword evidence="1" id="KW-0812">Transmembrane</keyword>
<evidence type="ECO:0000313" key="2">
    <source>
        <dbReference type="EMBL" id="TWT74630.1"/>
    </source>
</evidence>
<name>A0A5C5YIE5_9BACT</name>
<gene>
    <name evidence="2" type="ORF">Pla123a_34540</name>
</gene>
<keyword evidence="1" id="KW-0472">Membrane</keyword>
<keyword evidence="3" id="KW-1185">Reference proteome</keyword>
<sequence>MFNRLSDLHKAILSVLGLVVLVLLGAYLLVGGRGKMTSATSPDGRYEAVLDERACYIDRNFDILLRNSQSGETRKIGWPLCPDQSPTIARESTLSGRPIRVTWRSSAIATT</sequence>
<comment type="caution">
    <text evidence="2">The sequence shown here is derived from an EMBL/GenBank/DDBJ whole genome shotgun (WGS) entry which is preliminary data.</text>
</comment>
<evidence type="ECO:0000256" key="1">
    <source>
        <dbReference type="SAM" id="Phobius"/>
    </source>
</evidence>
<dbReference type="EMBL" id="SJPO01000008">
    <property type="protein sequence ID" value="TWT74630.1"/>
    <property type="molecule type" value="Genomic_DNA"/>
</dbReference>
<dbReference type="AlphaFoldDB" id="A0A5C5YIE5"/>
<organism evidence="2 3">
    <name type="scientific">Posidoniimonas polymericola</name>
    <dbReference type="NCBI Taxonomy" id="2528002"/>
    <lineage>
        <taxon>Bacteria</taxon>
        <taxon>Pseudomonadati</taxon>
        <taxon>Planctomycetota</taxon>
        <taxon>Planctomycetia</taxon>
        <taxon>Pirellulales</taxon>
        <taxon>Lacipirellulaceae</taxon>
        <taxon>Posidoniimonas</taxon>
    </lineage>
</organism>
<reference evidence="2 3" key="1">
    <citation type="submission" date="2019-02" db="EMBL/GenBank/DDBJ databases">
        <title>Deep-cultivation of Planctomycetes and their phenomic and genomic characterization uncovers novel biology.</title>
        <authorList>
            <person name="Wiegand S."/>
            <person name="Jogler M."/>
            <person name="Boedeker C."/>
            <person name="Pinto D."/>
            <person name="Vollmers J."/>
            <person name="Rivas-Marin E."/>
            <person name="Kohn T."/>
            <person name="Peeters S.H."/>
            <person name="Heuer A."/>
            <person name="Rast P."/>
            <person name="Oberbeckmann S."/>
            <person name="Bunk B."/>
            <person name="Jeske O."/>
            <person name="Meyerdierks A."/>
            <person name="Storesund J.E."/>
            <person name="Kallscheuer N."/>
            <person name="Luecker S."/>
            <person name="Lage O.M."/>
            <person name="Pohl T."/>
            <person name="Merkel B.J."/>
            <person name="Hornburger P."/>
            <person name="Mueller R.-W."/>
            <person name="Bruemmer F."/>
            <person name="Labrenz M."/>
            <person name="Spormann A.M."/>
            <person name="Op Den Camp H."/>
            <person name="Overmann J."/>
            <person name="Amann R."/>
            <person name="Jetten M.S.M."/>
            <person name="Mascher T."/>
            <person name="Medema M.H."/>
            <person name="Devos D.P."/>
            <person name="Kaster A.-K."/>
            <person name="Ovreas L."/>
            <person name="Rohde M."/>
            <person name="Galperin M.Y."/>
            <person name="Jogler C."/>
        </authorList>
    </citation>
    <scope>NUCLEOTIDE SEQUENCE [LARGE SCALE GENOMIC DNA]</scope>
    <source>
        <strain evidence="2 3">Pla123a</strain>
    </source>
</reference>